<protein>
    <submittedName>
        <fullName evidence="1">Uncharacterized protein</fullName>
    </submittedName>
</protein>
<name>A0A4Q1CK60_9BACT</name>
<comment type="caution">
    <text evidence="1">The sequence shown here is derived from an EMBL/GenBank/DDBJ whole genome shotgun (WGS) entry which is preliminary data.</text>
</comment>
<evidence type="ECO:0000313" key="2">
    <source>
        <dbReference type="Proteomes" id="UP000290204"/>
    </source>
</evidence>
<dbReference type="AlphaFoldDB" id="A0A4Q1CK60"/>
<reference evidence="1 2" key="1">
    <citation type="submission" date="2019-01" db="EMBL/GenBank/DDBJ databases">
        <title>Lacibacter sp. strain TTM-7.</title>
        <authorList>
            <person name="Chen W.-M."/>
        </authorList>
    </citation>
    <scope>NUCLEOTIDE SEQUENCE [LARGE SCALE GENOMIC DNA]</scope>
    <source>
        <strain evidence="1 2">TTM-7</strain>
    </source>
</reference>
<keyword evidence="2" id="KW-1185">Reference proteome</keyword>
<gene>
    <name evidence="1" type="ORF">ESA94_10005</name>
</gene>
<dbReference type="Proteomes" id="UP000290204">
    <property type="component" value="Unassembled WGS sequence"/>
</dbReference>
<evidence type="ECO:0000313" key="1">
    <source>
        <dbReference type="EMBL" id="RXK60787.1"/>
    </source>
</evidence>
<sequence>MKQFLTILFIISHLTSSAQKYSLVIKDSAIINFMQWLFQNDSSFKSVKQVNNKIVRFHSDNFIYTDSSVLNTDRFSQNIFRKENNLNEYFNAGDANYFAQQINQQFTDKWQLSIKRVMLLDSIKLINNRVDNVVYSYSLPLFSVDNKYTIIIEAFFCGLVCGGGEYNLYERGIDNTWKRIKSFNKWAE</sequence>
<organism evidence="1 2">
    <name type="scientific">Lacibacter luteus</name>
    <dbReference type="NCBI Taxonomy" id="2508719"/>
    <lineage>
        <taxon>Bacteria</taxon>
        <taxon>Pseudomonadati</taxon>
        <taxon>Bacteroidota</taxon>
        <taxon>Chitinophagia</taxon>
        <taxon>Chitinophagales</taxon>
        <taxon>Chitinophagaceae</taxon>
        <taxon>Lacibacter</taxon>
    </lineage>
</organism>
<proteinExistence type="predicted"/>
<dbReference type="OrthoDB" id="980228at2"/>
<accession>A0A4Q1CK60</accession>
<dbReference type="EMBL" id="SDHW01000002">
    <property type="protein sequence ID" value="RXK60787.1"/>
    <property type="molecule type" value="Genomic_DNA"/>
</dbReference>
<dbReference type="RefSeq" id="WP_129130748.1">
    <property type="nucleotide sequence ID" value="NZ_SDHW01000002.1"/>
</dbReference>